<accession>A0AA39GYV8</accession>
<feature type="region of interest" description="Disordered" evidence="2">
    <location>
        <begin position="1"/>
        <end position="22"/>
    </location>
</feature>
<feature type="region of interest" description="Disordered" evidence="2">
    <location>
        <begin position="202"/>
        <end position="308"/>
    </location>
</feature>
<feature type="compositionally biased region" description="Acidic residues" evidence="2">
    <location>
        <begin position="238"/>
        <end position="248"/>
    </location>
</feature>
<evidence type="ECO:0000313" key="3">
    <source>
        <dbReference type="EMBL" id="KAK0395263.1"/>
    </source>
</evidence>
<keyword evidence="1" id="KW-0175">Coiled coil</keyword>
<dbReference type="InterPro" id="IPR025066">
    <property type="entry name" value="CCDC174-like"/>
</dbReference>
<comment type="caution">
    <text evidence="3">The sequence shown here is derived from an EMBL/GenBank/DDBJ whole genome shotgun (WGS) entry which is preliminary data.</text>
</comment>
<evidence type="ECO:0000256" key="2">
    <source>
        <dbReference type="SAM" id="MobiDB-lite"/>
    </source>
</evidence>
<proteinExistence type="predicted"/>
<dbReference type="PANTHER" id="PTHR15885">
    <property type="entry name" value="COILED-COIL DOMAIN-CONTAINING PROTEIN 174"/>
    <property type="match status" value="1"/>
</dbReference>
<dbReference type="AlphaFoldDB" id="A0AA39GYV8"/>
<feature type="region of interest" description="Disordered" evidence="2">
    <location>
        <begin position="137"/>
        <end position="173"/>
    </location>
</feature>
<sequence length="308" mass="35633">MDSVGDTPDAEPEKPILKTSDASSMLGLRSELLKKSSLAKAGSSSSRVSEVNLTQSSILRGPKKAADRVKIEKGERLQALQKSREISAKQIEMDEKRRKILEEKSRVYERMSRGEVLVNDDGREAEFLVNFLEKRDELEEASERRRKHEDADSDEDRERSATPPLIEHYVPNEERRVYGASHVVFSNNEEARQKEISALLALSTQTAASRDKVKKQAKEVEEKVDERLKELRNQFELPEPEPEPEPVEPEVPLDSISLPSDEPPEKRPKRSYGIREWDIGKEQQFRYMESRREERDDEFRPPTSYYRH</sequence>
<gene>
    <name evidence="3" type="ORF">QR680_001192</name>
</gene>
<feature type="compositionally biased region" description="Basic and acidic residues" evidence="2">
    <location>
        <begin position="273"/>
        <end position="300"/>
    </location>
</feature>
<feature type="compositionally biased region" description="Basic and acidic residues" evidence="2">
    <location>
        <begin position="209"/>
        <end position="233"/>
    </location>
</feature>
<reference evidence="3" key="1">
    <citation type="submission" date="2023-06" db="EMBL/GenBank/DDBJ databases">
        <title>Genomic analysis of the entomopathogenic nematode Steinernema hermaphroditum.</title>
        <authorList>
            <person name="Schwarz E.M."/>
            <person name="Heppert J.K."/>
            <person name="Baniya A."/>
            <person name="Schwartz H.T."/>
            <person name="Tan C.-H."/>
            <person name="Antoshechkin I."/>
            <person name="Sternberg P.W."/>
            <person name="Goodrich-Blair H."/>
            <person name="Dillman A.R."/>
        </authorList>
    </citation>
    <scope>NUCLEOTIDE SEQUENCE</scope>
    <source>
        <strain evidence="3">PS9179</strain>
        <tissue evidence="3">Whole animal</tissue>
    </source>
</reference>
<dbReference type="Proteomes" id="UP001175271">
    <property type="component" value="Unassembled WGS sequence"/>
</dbReference>
<dbReference type="GO" id="GO:0005634">
    <property type="term" value="C:nucleus"/>
    <property type="evidence" value="ECO:0007669"/>
    <property type="project" value="TreeGrafter"/>
</dbReference>
<evidence type="ECO:0000256" key="1">
    <source>
        <dbReference type="ARBA" id="ARBA00023054"/>
    </source>
</evidence>
<protein>
    <submittedName>
        <fullName evidence="3">Uncharacterized protein</fullName>
    </submittedName>
</protein>
<keyword evidence="4" id="KW-1185">Reference proteome</keyword>
<organism evidence="3 4">
    <name type="scientific">Steinernema hermaphroditum</name>
    <dbReference type="NCBI Taxonomy" id="289476"/>
    <lineage>
        <taxon>Eukaryota</taxon>
        <taxon>Metazoa</taxon>
        <taxon>Ecdysozoa</taxon>
        <taxon>Nematoda</taxon>
        <taxon>Chromadorea</taxon>
        <taxon>Rhabditida</taxon>
        <taxon>Tylenchina</taxon>
        <taxon>Panagrolaimomorpha</taxon>
        <taxon>Strongyloidoidea</taxon>
        <taxon>Steinernematidae</taxon>
        <taxon>Steinernema</taxon>
    </lineage>
</organism>
<dbReference type="PANTHER" id="PTHR15885:SF1">
    <property type="entry name" value="COILED-COIL DOMAIN-CONTAINING PROTEIN 174"/>
    <property type="match status" value="1"/>
</dbReference>
<dbReference type="EMBL" id="JAUCMV010000005">
    <property type="protein sequence ID" value="KAK0395263.1"/>
    <property type="molecule type" value="Genomic_DNA"/>
</dbReference>
<name>A0AA39GYV8_9BILA</name>
<dbReference type="Pfam" id="PF13300">
    <property type="entry name" value="DUF4078"/>
    <property type="match status" value="1"/>
</dbReference>
<evidence type="ECO:0000313" key="4">
    <source>
        <dbReference type="Proteomes" id="UP001175271"/>
    </source>
</evidence>